<feature type="transmembrane region" description="Helical" evidence="6">
    <location>
        <begin position="839"/>
        <end position="858"/>
    </location>
</feature>
<feature type="transmembrane region" description="Helical" evidence="6">
    <location>
        <begin position="683"/>
        <end position="705"/>
    </location>
</feature>
<keyword evidence="3 6" id="KW-1133">Transmembrane helix</keyword>
<dbReference type="Pfam" id="PF00003">
    <property type="entry name" value="7tm_3"/>
    <property type="match status" value="1"/>
</dbReference>
<comment type="subcellular location">
    <subcellularLocation>
        <location evidence="1">Membrane</location>
        <topology evidence="1">Multi-pass membrane protein</topology>
    </subcellularLocation>
</comment>
<evidence type="ECO:0000256" key="6">
    <source>
        <dbReference type="SAM" id="Phobius"/>
    </source>
</evidence>
<organism evidence="9 10">
    <name type="scientific">Mesorhabditis belari</name>
    <dbReference type="NCBI Taxonomy" id="2138241"/>
    <lineage>
        <taxon>Eukaryota</taxon>
        <taxon>Metazoa</taxon>
        <taxon>Ecdysozoa</taxon>
        <taxon>Nematoda</taxon>
        <taxon>Chromadorea</taxon>
        <taxon>Rhabditida</taxon>
        <taxon>Rhabditina</taxon>
        <taxon>Rhabditomorpha</taxon>
        <taxon>Rhabditoidea</taxon>
        <taxon>Rhabditidae</taxon>
        <taxon>Mesorhabditinae</taxon>
        <taxon>Mesorhabditis</taxon>
    </lineage>
</organism>
<dbReference type="InterPro" id="IPR028082">
    <property type="entry name" value="Peripla_BP_I"/>
</dbReference>
<keyword evidence="2 6" id="KW-0812">Transmembrane</keyword>
<dbReference type="GO" id="GO:0016020">
    <property type="term" value="C:membrane"/>
    <property type="evidence" value="ECO:0007669"/>
    <property type="project" value="UniProtKB-SubCell"/>
</dbReference>
<protein>
    <recommendedName>
        <fullName evidence="8">G-protein coupled receptors family 3 profile domain-containing protein</fullName>
    </recommendedName>
</protein>
<accession>A0AAF3EA48</accession>
<feature type="transmembrane region" description="Helical" evidence="6">
    <location>
        <begin position="717"/>
        <end position="738"/>
    </location>
</feature>
<evidence type="ECO:0000256" key="7">
    <source>
        <dbReference type="SAM" id="SignalP"/>
    </source>
</evidence>
<feature type="chain" id="PRO_5041963055" description="G-protein coupled receptors family 3 profile domain-containing protein" evidence="7">
    <location>
        <begin position="21"/>
        <end position="1090"/>
    </location>
</feature>
<evidence type="ECO:0000259" key="8">
    <source>
        <dbReference type="PROSITE" id="PS50259"/>
    </source>
</evidence>
<feature type="transmembrane region" description="Helical" evidence="6">
    <location>
        <begin position="750"/>
        <end position="769"/>
    </location>
</feature>
<dbReference type="Proteomes" id="UP000887575">
    <property type="component" value="Unassembled WGS sequence"/>
</dbReference>
<dbReference type="InterPro" id="IPR017978">
    <property type="entry name" value="GPCR_3_C"/>
</dbReference>
<feature type="transmembrane region" description="Helical" evidence="6">
    <location>
        <begin position="790"/>
        <end position="810"/>
    </location>
</feature>
<evidence type="ECO:0000256" key="2">
    <source>
        <dbReference type="ARBA" id="ARBA00022692"/>
    </source>
</evidence>
<dbReference type="GO" id="GO:0004930">
    <property type="term" value="F:G protein-coupled receptor activity"/>
    <property type="evidence" value="ECO:0007669"/>
    <property type="project" value="InterPro"/>
</dbReference>
<keyword evidence="7" id="KW-0732">Signal</keyword>
<keyword evidence="9" id="KW-1185">Reference proteome</keyword>
<proteinExistence type="predicted"/>
<dbReference type="AlphaFoldDB" id="A0AAF3EA48"/>
<feature type="transmembrane region" description="Helical" evidence="6">
    <location>
        <begin position="870"/>
        <end position="892"/>
    </location>
</feature>
<evidence type="ECO:0000256" key="4">
    <source>
        <dbReference type="ARBA" id="ARBA00023136"/>
    </source>
</evidence>
<keyword evidence="5" id="KW-0325">Glycoprotein</keyword>
<evidence type="ECO:0000256" key="5">
    <source>
        <dbReference type="ARBA" id="ARBA00023180"/>
    </source>
</evidence>
<dbReference type="PROSITE" id="PS50259">
    <property type="entry name" value="G_PROTEIN_RECEP_F3_4"/>
    <property type="match status" value="1"/>
</dbReference>
<dbReference type="Gene3D" id="3.40.50.2300">
    <property type="match status" value="2"/>
</dbReference>
<reference evidence="10" key="1">
    <citation type="submission" date="2024-02" db="UniProtKB">
        <authorList>
            <consortium name="WormBaseParasite"/>
        </authorList>
    </citation>
    <scope>IDENTIFICATION</scope>
</reference>
<dbReference type="WBParaSite" id="MBELARI_LOCUS10798">
    <property type="protein sequence ID" value="MBELARI_LOCUS10798"/>
    <property type="gene ID" value="MBELARI_LOCUS10798"/>
</dbReference>
<evidence type="ECO:0000256" key="3">
    <source>
        <dbReference type="ARBA" id="ARBA00022989"/>
    </source>
</evidence>
<keyword evidence="4 6" id="KW-0472">Membrane</keyword>
<evidence type="ECO:0000313" key="10">
    <source>
        <dbReference type="WBParaSite" id="MBELARI_LOCUS10798"/>
    </source>
</evidence>
<dbReference type="SUPFAM" id="SSF53822">
    <property type="entry name" value="Periplasmic binding protein-like I"/>
    <property type="match status" value="1"/>
</dbReference>
<dbReference type="PANTHER" id="PTHR24060">
    <property type="entry name" value="METABOTROPIC GLUTAMATE RECEPTOR"/>
    <property type="match status" value="1"/>
</dbReference>
<name>A0AAF3EA48_9BILA</name>
<feature type="transmembrane region" description="Helical" evidence="6">
    <location>
        <begin position="898"/>
        <end position="920"/>
    </location>
</feature>
<evidence type="ECO:0000313" key="9">
    <source>
        <dbReference type="Proteomes" id="UP000887575"/>
    </source>
</evidence>
<sequence>MGLLVMLHLFGLLGHIFVEGLDFRNVNSRASSPSYVNPYGELRQFLSSTQAPLPYPFSNMHFNFTDQQLLMLGLATEQPQEANQESVNYGLTLGESIGQSLASAHGTSINQHQFGVRPSAEHNPPQEQKWAAAPLESTENTTPFIWTTTKKAPKLSKFATKQEKNGSGQARVKTAAHVSVPSHRLLNDLLVIPSPRRLYILAILPIHQSADSRGLDCGKVDVDGFVRLAAFLDALNQVNSGRSMREAGLSLGAVVIDSCRSDLRTVADLFELLSGTNIHRQDLVALVRDDGSHMPNVDDFAKHLKLPTINTFFSRREQPLSTGTLPPVTTPLEALTSLLAYTHSSCATVVYDDLFADAVTVLSEMSISRGLCIEQKMLLNTAGSAVGSVGSADAVVRKMLLTEARVAIVLLGEGNWLQLMKAFRNEMVIAGRFIIFSIQDPRWQSAKEWATAWPHFDQLLVSVTPRKPAQAMYLHQLAQLFPTFPFPQHWLRQFWSTAFKCHIEGETVPGEQFSKECSHKQQLNITKISPDIDVSPIQIAVHSVAYALRKVVDTVCPGALLSTLNDCLNDPSDAIFSSILGLDFVHNLVEGGVRYNVSTRHRDQPLILNRVLFTSQLELEPIATWDSLNGLQYTSPVELVMEERDGTRVPLRSICPKSACSTERRLRVLSGSIPLVRQSLESVPLVVLAVVAVVTFIVVLMCIYLKAISSHSDIFTSCTIFSFSGLCMLSLVSIFFLMQPNVLSCAVRRIAFSVSLAATIAPLSVKSIFVWLSGLSPTGNAVSRSPSQMFLVSFGLVLIQTVIAVEWAWFESPIALSFATTAKGTAWRCAPGEEFETRMTTSCALPGLMLLLGLFFSLVSIKHSHSRQNVLLCVLSLFFAVSLYLILPLVNFQLRDQVTTAGILLYIYLFLIISFCRGAFSKEDDASQTGTLVGKKSFDSFNEHNNTTYWISRDALMSPTGMTSLQRMPPAIQTNDSLHRPHHLTHDGVTSTLPRPMSAVNGNYTATLMRPNGVIGTIEPTQMRRNSMSMGMQTVGMGPMIHPLPQQRMSQLYGVHGYESEPRSERNEMATMQRAHKSQFQEYVEESGQL</sequence>
<evidence type="ECO:0000256" key="1">
    <source>
        <dbReference type="ARBA" id="ARBA00004141"/>
    </source>
</evidence>
<dbReference type="InterPro" id="IPR050726">
    <property type="entry name" value="mGluR"/>
</dbReference>
<feature type="domain" description="G-protein coupled receptors family 3 profile" evidence="8">
    <location>
        <begin position="680"/>
        <end position="915"/>
    </location>
</feature>
<feature type="signal peptide" evidence="7">
    <location>
        <begin position="1"/>
        <end position="20"/>
    </location>
</feature>